<protein>
    <recommendedName>
        <fullName evidence="5">Desulfoferrodoxin N-terminal domain-containing protein</fullName>
    </recommendedName>
</protein>
<sequence>MICGSEVVLIRAKTGAVRPVCCNQPMTLTKDSVRMYRCPVCGSEAGVIREKSGGLRLICCNVPMQALAA</sequence>
<dbReference type="GO" id="GO:0005506">
    <property type="term" value="F:iron ion binding"/>
    <property type="evidence" value="ECO:0007669"/>
    <property type="project" value="InterPro"/>
</dbReference>
<keyword evidence="2" id="KW-0479">Metal-binding</keyword>
<evidence type="ECO:0000256" key="3">
    <source>
        <dbReference type="ARBA" id="ARBA00022982"/>
    </source>
</evidence>
<dbReference type="Gene3D" id="2.20.28.100">
    <property type="entry name" value="Desulphoferrodoxin, N-terminal domain"/>
    <property type="match status" value="2"/>
</dbReference>
<evidence type="ECO:0000256" key="4">
    <source>
        <dbReference type="ARBA" id="ARBA00023004"/>
    </source>
</evidence>
<dbReference type="InterPro" id="IPR004462">
    <property type="entry name" value="Desulfoferrodoxin_N"/>
</dbReference>
<dbReference type="InterPro" id="IPR038094">
    <property type="entry name" value="Desulfoferrodoxin_N_sf"/>
</dbReference>
<dbReference type="EMBL" id="QZKI01000091">
    <property type="protein sequence ID" value="RJP68529.1"/>
    <property type="molecule type" value="Genomic_DNA"/>
</dbReference>
<evidence type="ECO:0000313" key="7">
    <source>
        <dbReference type="Proteomes" id="UP000285961"/>
    </source>
</evidence>
<evidence type="ECO:0000256" key="1">
    <source>
        <dbReference type="ARBA" id="ARBA00022448"/>
    </source>
</evidence>
<feature type="domain" description="Desulfoferrodoxin N-terminal" evidence="5">
    <location>
        <begin position="1"/>
        <end position="28"/>
    </location>
</feature>
<comment type="caution">
    <text evidence="6">The sequence shown here is derived from an EMBL/GenBank/DDBJ whole genome shotgun (WGS) entry which is preliminary data.</text>
</comment>
<keyword evidence="3" id="KW-0249">Electron transport</keyword>
<gene>
    <name evidence="6" type="ORF">C4532_12855</name>
</gene>
<dbReference type="AlphaFoldDB" id="A0A419EVS3"/>
<evidence type="ECO:0000256" key="2">
    <source>
        <dbReference type="ARBA" id="ARBA00022723"/>
    </source>
</evidence>
<keyword evidence="1" id="KW-0813">Transport</keyword>
<dbReference type="SUPFAM" id="SSF57802">
    <property type="entry name" value="Rubredoxin-like"/>
    <property type="match status" value="1"/>
</dbReference>
<feature type="domain" description="Desulfoferrodoxin N-terminal" evidence="5">
    <location>
        <begin position="34"/>
        <end position="66"/>
    </location>
</feature>
<dbReference type="Proteomes" id="UP000285961">
    <property type="component" value="Unassembled WGS sequence"/>
</dbReference>
<dbReference type="Pfam" id="PF06397">
    <property type="entry name" value="Desulfoferrod_N"/>
    <property type="match status" value="2"/>
</dbReference>
<name>A0A419EVS3_9BACT</name>
<proteinExistence type="predicted"/>
<evidence type="ECO:0000313" key="6">
    <source>
        <dbReference type="EMBL" id="RJP68529.1"/>
    </source>
</evidence>
<accession>A0A419EVS3</accession>
<reference evidence="6 7" key="1">
    <citation type="journal article" date="2017" name="ISME J.">
        <title>Energy and carbon metabolisms in a deep terrestrial subsurface fluid microbial community.</title>
        <authorList>
            <person name="Momper L."/>
            <person name="Jungbluth S.P."/>
            <person name="Lee M.D."/>
            <person name="Amend J.P."/>
        </authorList>
    </citation>
    <scope>NUCLEOTIDE SEQUENCE [LARGE SCALE GENOMIC DNA]</scope>
    <source>
        <strain evidence="6">SURF_17</strain>
    </source>
</reference>
<organism evidence="6 7">
    <name type="scientific">Candidatus Abyssobacteria bacterium SURF_17</name>
    <dbReference type="NCBI Taxonomy" id="2093361"/>
    <lineage>
        <taxon>Bacteria</taxon>
        <taxon>Pseudomonadati</taxon>
        <taxon>Candidatus Hydrogenedentota</taxon>
        <taxon>Candidatus Abyssobacteria</taxon>
    </lineage>
</organism>
<keyword evidence="4" id="KW-0408">Iron</keyword>
<evidence type="ECO:0000259" key="5">
    <source>
        <dbReference type="Pfam" id="PF06397"/>
    </source>
</evidence>